<evidence type="ECO:0000313" key="2">
    <source>
        <dbReference type="Proteomes" id="UP000182498"/>
    </source>
</evidence>
<name>A0A110BGE7_9CORY</name>
<gene>
    <name evidence="1" type="ORF">CVAR292_00429</name>
</gene>
<keyword evidence="2" id="KW-1185">Reference proteome</keyword>
<evidence type="ECO:0000313" key="1">
    <source>
        <dbReference type="EMBL" id="CUU65114.1"/>
    </source>
</evidence>
<organism evidence="1 2">
    <name type="scientific">Corynebacterium variabile</name>
    <dbReference type="NCBI Taxonomy" id="1727"/>
    <lineage>
        <taxon>Bacteria</taxon>
        <taxon>Bacillati</taxon>
        <taxon>Actinomycetota</taxon>
        <taxon>Actinomycetes</taxon>
        <taxon>Mycobacteriales</taxon>
        <taxon>Corynebacteriaceae</taxon>
        <taxon>Corynebacterium</taxon>
    </lineage>
</organism>
<accession>A0A110BGE7</accession>
<dbReference type="Proteomes" id="UP000182498">
    <property type="component" value="Unassembled WGS sequence"/>
</dbReference>
<dbReference type="EMBL" id="FAUH01000002">
    <property type="protein sequence ID" value="CUU65114.1"/>
    <property type="molecule type" value="Genomic_DNA"/>
</dbReference>
<dbReference type="AlphaFoldDB" id="A0A110BGE7"/>
<sequence length="138" mass="14636">MTDGMTGNLSTTENSTSRSDVARAAVWSTVFGGAGVLHVGARRFYDTLIPEQLPGEAKYWTWGSGLVEFGLAAAIANPKTRAKAAGPAAVFLVGVLPGNVKMAMDWQVDDRKSTAMKIGGWARVAAQLPMIASVLRLR</sequence>
<protein>
    <submittedName>
        <fullName evidence="1">Predicted membrane protein</fullName>
    </submittedName>
</protein>
<dbReference type="PANTHER" id="PTHR36974:SF1">
    <property type="entry name" value="DOXX FAMILY MEMBRANE PROTEIN"/>
    <property type="match status" value="1"/>
</dbReference>
<dbReference type="PANTHER" id="PTHR36974">
    <property type="entry name" value="MEMBRANE PROTEIN-RELATED"/>
    <property type="match status" value="1"/>
</dbReference>
<reference evidence="2" key="1">
    <citation type="submission" date="2015-11" db="EMBL/GenBank/DDBJ databases">
        <authorList>
            <person name="Dugat-Bony E."/>
        </authorList>
    </citation>
    <scope>NUCLEOTIDE SEQUENCE [LARGE SCALE GENOMIC DNA]</scope>
    <source>
        <strain evidence="2">Mu292</strain>
    </source>
</reference>
<proteinExistence type="predicted"/>